<dbReference type="Proteomes" id="UP001156669">
    <property type="component" value="Unassembled WGS sequence"/>
</dbReference>
<proteinExistence type="predicted"/>
<reference evidence="2" key="1">
    <citation type="journal article" date="2019" name="Int. J. Syst. Evol. Microbiol.">
        <title>The Global Catalogue of Microorganisms (GCM) 10K type strain sequencing project: providing services to taxonomists for standard genome sequencing and annotation.</title>
        <authorList>
            <consortium name="The Broad Institute Genomics Platform"/>
            <consortium name="The Broad Institute Genome Sequencing Center for Infectious Disease"/>
            <person name="Wu L."/>
            <person name="Ma J."/>
        </authorList>
    </citation>
    <scope>NUCLEOTIDE SEQUENCE [LARGE SCALE GENOMIC DNA]</scope>
    <source>
        <strain evidence="2">NBRC 110633</strain>
    </source>
</reference>
<evidence type="ECO:0000313" key="1">
    <source>
        <dbReference type="EMBL" id="GLR06240.1"/>
    </source>
</evidence>
<dbReference type="EMBL" id="BSOE01000058">
    <property type="protein sequence ID" value="GLR06240.1"/>
    <property type="molecule type" value="Genomic_DNA"/>
</dbReference>
<comment type="caution">
    <text evidence="1">The sequence shown here is derived from an EMBL/GenBank/DDBJ whole genome shotgun (WGS) entry which is preliminary data.</text>
</comment>
<sequence length="53" mass="5975">MGNDFQKVMRADSISLSLVMEKYPKATKFILRGWVRILSICTKGLPQKGYVGV</sequence>
<accession>A0ABQ5YAY6</accession>
<evidence type="ECO:0000313" key="2">
    <source>
        <dbReference type="Proteomes" id="UP001156669"/>
    </source>
</evidence>
<organism evidence="1 2">
    <name type="scientific">Vibrio hyugaensis</name>
    <dbReference type="NCBI Taxonomy" id="1534743"/>
    <lineage>
        <taxon>Bacteria</taxon>
        <taxon>Pseudomonadati</taxon>
        <taxon>Pseudomonadota</taxon>
        <taxon>Gammaproteobacteria</taxon>
        <taxon>Vibrionales</taxon>
        <taxon>Vibrionaceae</taxon>
        <taxon>Vibrio</taxon>
    </lineage>
</organism>
<protein>
    <submittedName>
        <fullName evidence="1">Uncharacterized protein</fullName>
    </submittedName>
</protein>
<name>A0ABQ5YAY6_9VIBR</name>
<keyword evidence="2" id="KW-1185">Reference proteome</keyword>
<gene>
    <name evidence="1" type="ORF">GCM10007906_38280</name>
</gene>